<evidence type="ECO:0000313" key="2">
    <source>
        <dbReference type="Proteomes" id="UP000636800"/>
    </source>
</evidence>
<proteinExistence type="predicted"/>
<accession>A0A835RSV5</accession>
<dbReference type="AlphaFoldDB" id="A0A835RSV5"/>
<dbReference type="OrthoDB" id="261572at2759"/>
<comment type="caution">
    <text evidence="1">The sequence shown here is derived from an EMBL/GenBank/DDBJ whole genome shotgun (WGS) entry which is preliminary data.</text>
</comment>
<dbReference type="EMBL" id="JADCNL010000001">
    <property type="protein sequence ID" value="KAG0497915.1"/>
    <property type="molecule type" value="Genomic_DNA"/>
</dbReference>
<reference evidence="1 2" key="1">
    <citation type="journal article" date="2020" name="Nat. Food">
        <title>A phased Vanilla planifolia genome enables genetic improvement of flavour and production.</title>
        <authorList>
            <person name="Hasing T."/>
            <person name="Tang H."/>
            <person name="Brym M."/>
            <person name="Khazi F."/>
            <person name="Huang T."/>
            <person name="Chambers A.H."/>
        </authorList>
    </citation>
    <scope>NUCLEOTIDE SEQUENCE [LARGE SCALE GENOMIC DNA]</scope>
    <source>
        <tissue evidence="1">Leaf</tissue>
    </source>
</reference>
<name>A0A835RSV5_VANPL</name>
<sequence length="366" mass="40815">MAETMGFWLSDGNGFCSLQGLRHGKSLIMCGGWILVEGFEVKVVTAKSHSMMDFWEVVHCETIPGYMRAPSFEILGILRKHAEGAAESTAKSITMTFTEGNMDADIIALLRILMLINAWPLVPPGFATVQLEKNHSVRSVSVDKNSVLPSKEFESVIACNNFSLNATALQEVHKVQEAGIQMKLFLKRWKDVTLSLLYACLLSPISMKEYFALGCHSSHFSVEKKAIEEKSSRDLLQLIVSDDNLNSQVCISSEDEVAKQMNAAQHSEDFVTPHISTGVPSDSHRSDDKQNLSCVLTCEDLEQSILAVVKESSSGIHSMQEPKTLFDGKFKNIKIMWMIMHPSIFFLYYRGCQLEGDSLVSWARCC</sequence>
<evidence type="ECO:0000313" key="1">
    <source>
        <dbReference type="EMBL" id="KAG0497915.1"/>
    </source>
</evidence>
<protein>
    <submittedName>
        <fullName evidence="1">Uncharacterized protein</fullName>
    </submittedName>
</protein>
<keyword evidence="2" id="KW-1185">Reference proteome</keyword>
<dbReference type="Proteomes" id="UP000636800">
    <property type="component" value="Chromosome 1"/>
</dbReference>
<gene>
    <name evidence="1" type="ORF">HPP92_002606</name>
</gene>
<organism evidence="1 2">
    <name type="scientific">Vanilla planifolia</name>
    <name type="common">Vanilla</name>
    <dbReference type="NCBI Taxonomy" id="51239"/>
    <lineage>
        <taxon>Eukaryota</taxon>
        <taxon>Viridiplantae</taxon>
        <taxon>Streptophyta</taxon>
        <taxon>Embryophyta</taxon>
        <taxon>Tracheophyta</taxon>
        <taxon>Spermatophyta</taxon>
        <taxon>Magnoliopsida</taxon>
        <taxon>Liliopsida</taxon>
        <taxon>Asparagales</taxon>
        <taxon>Orchidaceae</taxon>
        <taxon>Vanilloideae</taxon>
        <taxon>Vanilleae</taxon>
        <taxon>Vanilla</taxon>
    </lineage>
</organism>